<dbReference type="GO" id="GO:0032259">
    <property type="term" value="P:methylation"/>
    <property type="evidence" value="ECO:0007669"/>
    <property type="project" value="UniProtKB-KW"/>
</dbReference>
<reference evidence="6 7" key="1">
    <citation type="submission" date="2015-06" db="EMBL/GenBank/DDBJ databases">
        <title>Draft genome sequence of the purine-degrading Clostridium cylindrosporum HC-1 (DSM 605).</title>
        <authorList>
            <person name="Poehlein A."/>
            <person name="Schiel-Bengelsdorf B."/>
            <person name="Bengelsdorf F."/>
            <person name="Daniel R."/>
            <person name="Duerre P."/>
        </authorList>
    </citation>
    <scope>NUCLEOTIDE SEQUENCE [LARGE SCALE GENOMIC DNA]</scope>
    <source>
        <strain evidence="6 7">DSM 605</strain>
    </source>
</reference>
<evidence type="ECO:0000256" key="1">
    <source>
        <dbReference type="ARBA" id="ARBA00022573"/>
    </source>
</evidence>
<proteinExistence type="inferred from homology"/>
<comment type="pathway">
    <text evidence="5">Cofactor biosynthesis; adenosylcobalamin biosynthesis; cob(II)yrinate a,c-diamide from sirohydrochlorin (anaerobic route): step 6/10.</text>
</comment>
<dbReference type="PANTHER" id="PTHR35863:SF1">
    <property type="entry name" value="COBALT-PRECORRIN-5B C(1)-METHYLTRANSFERASE"/>
    <property type="match status" value="1"/>
</dbReference>
<dbReference type="InterPro" id="IPR002748">
    <property type="entry name" value="CbiD"/>
</dbReference>
<evidence type="ECO:0000256" key="3">
    <source>
        <dbReference type="ARBA" id="ARBA00022679"/>
    </source>
</evidence>
<keyword evidence="2 5" id="KW-0489">Methyltransferase</keyword>
<dbReference type="STRING" id="1121307.CLCY_3c01030"/>
<evidence type="ECO:0000256" key="4">
    <source>
        <dbReference type="ARBA" id="ARBA00022691"/>
    </source>
</evidence>
<keyword evidence="7" id="KW-1185">Reference proteome</keyword>
<sequence length="381" mass="41824">MSQIEEYIYKDNKKLRLGYTTGSCAAAAAKAASIMLLSGSDIKYVDLMTPKGIGLKLKVLEINKSDEYVSCAIQKDSGDDPDITNGMLIFAKVRKIDEPKVVIDGGIGVGRVTKKGLEQAIGEAAINRVPRSMIENEVKSIIEELEYKGGIEAVISIPKGEEIARKTFNPRLGIVGGISILGTSGIVEPMSEKALTDSIRIEMKMLHENGAEYVLVTPGNYGEAFASETLGIDIEDSVKCSNFVGDVLDYALEFKFKGILLIGHVGKFVKLSGGIMNTHSRYADCRVEILTANAALEGADRSTLEKIMNSITTDDAIEYLDKAGLREDVFSRIGEKIDYHINQRVYNELKVGAIVFSNKYGLLCETKHSKELIKHFRIREI</sequence>
<dbReference type="PANTHER" id="PTHR35863">
    <property type="entry name" value="COBALT-PRECORRIN-5B C(1)-METHYLTRANSFERASE"/>
    <property type="match status" value="1"/>
</dbReference>
<dbReference type="PATRIC" id="fig|1121307.3.peg.1455"/>
<keyword evidence="4 5" id="KW-0949">S-adenosyl-L-methionine</keyword>
<keyword evidence="3 5" id="KW-0808">Transferase</keyword>
<name>A0A0J8D7G0_CLOCY</name>
<evidence type="ECO:0000256" key="2">
    <source>
        <dbReference type="ARBA" id="ARBA00022603"/>
    </source>
</evidence>
<dbReference type="InterPro" id="IPR036074">
    <property type="entry name" value="CbiD_sf"/>
</dbReference>
<dbReference type="RefSeq" id="WP_048570485.1">
    <property type="nucleotide sequence ID" value="NZ_LFVU01000026.1"/>
</dbReference>
<comment type="similarity">
    <text evidence="5">Belongs to the CbiD family.</text>
</comment>
<dbReference type="OrthoDB" id="6439987at2"/>
<gene>
    <name evidence="5 6" type="primary">cbiD</name>
    <name evidence="6" type="ORF">CLCY_3c01030</name>
</gene>
<organism evidence="6 7">
    <name type="scientific">Clostridium cylindrosporum DSM 605</name>
    <dbReference type="NCBI Taxonomy" id="1121307"/>
    <lineage>
        <taxon>Bacteria</taxon>
        <taxon>Bacillati</taxon>
        <taxon>Bacillota</taxon>
        <taxon>Clostridia</taxon>
        <taxon>Eubacteriales</taxon>
        <taxon>Clostridiaceae</taxon>
        <taxon>Clostridium</taxon>
    </lineage>
</organism>
<dbReference type="UniPathway" id="UPA00148">
    <property type="reaction ID" value="UER00227"/>
</dbReference>
<dbReference type="Proteomes" id="UP000036756">
    <property type="component" value="Unassembled WGS sequence"/>
</dbReference>
<keyword evidence="1 5" id="KW-0169">Cobalamin biosynthesis</keyword>
<dbReference type="GO" id="GO:0043780">
    <property type="term" value="F:cobalt-precorrin-5B C1-methyltransferase activity"/>
    <property type="evidence" value="ECO:0007669"/>
    <property type="project" value="RHEA"/>
</dbReference>
<accession>A0A0J8D7G0</accession>
<protein>
    <recommendedName>
        <fullName evidence="5">Cobalt-precorrin-5B C(1)-methyltransferase</fullName>
        <ecNumber evidence="5">2.1.1.195</ecNumber>
    </recommendedName>
    <alternativeName>
        <fullName evidence="5">Cobalt-precorrin-6A synthase</fullName>
    </alternativeName>
</protein>
<dbReference type="PIRSF" id="PIRSF026782">
    <property type="entry name" value="CbiD"/>
    <property type="match status" value="1"/>
</dbReference>
<evidence type="ECO:0000313" key="6">
    <source>
        <dbReference type="EMBL" id="KMT21832.1"/>
    </source>
</evidence>
<dbReference type="EC" id="2.1.1.195" evidence="5"/>
<evidence type="ECO:0000256" key="5">
    <source>
        <dbReference type="HAMAP-Rule" id="MF_00787"/>
    </source>
</evidence>
<dbReference type="Pfam" id="PF01888">
    <property type="entry name" value="CbiD"/>
    <property type="match status" value="1"/>
</dbReference>
<dbReference type="AlphaFoldDB" id="A0A0J8D7G0"/>
<dbReference type="HAMAP" id="MF_00787">
    <property type="entry name" value="CbiD"/>
    <property type="match status" value="1"/>
</dbReference>
<dbReference type="EMBL" id="LFVU01000026">
    <property type="protein sequence ID" value="KMT21832.1"/>
    <property type="molecule type" value="Genomic_DNA"/>
</dbReference>
<evidence type="ECO:0000313" key="7">
    <source>
        <dbReference type="Proteomes" id="UP000036756"/>
    </source>
</evidence>
<dbReference type="Gene3D" id="3.30.2110.10">
    <property type="entry name" value="CbiD-like"/>
    <property type="match status" value="1"/>
</dbReference>
<comment type="function">
    <text evidence="5">Catalyzes the methylation of C-1 in cobalt-precorrin-5B to form cobalt-precorrin-6A.</text>
</comment>
<dbReference type="SUPFAM" id="SSF111342">
    <property type="entry name" value="CbiD-like"/>
    <property type="match status" value="1"/>
</dbReference>
<dbReference type="NCBIfam" id="TIGR00312">
    <property type="entry name" value="cbiD"/>
    <property type="match status" value="1"/>
</dbReference>
<dbReference type="GO" id="GO:0019251">
    <property type="term" value="P:anaerobic cobalamin biosynthetic process"/>
    <property type="evidence" value="ECO:0007669"/>
    <property type="project" value="UniProtKB-UniRule"/>
</dbReference>
<comment type="catalytic activity">
    <reaction evidence="5">
        <text>Co-precorrin-5B + S-adenosyl-L-methionine = Co-precorrin-6A + S-adenosyl-L-homocysteine</text>
        <dbReference type="Rhea" id="RHEA:26285"/>
        <dbReference type="ChEBI" id="CHEBI:57856"/>
        <dbReference type="ChEBI" id="CHEBI:59789"/>
        <dbReference type="ChEBI" id="CHEBI:60063"/>
        <dbReference type="ChEBI" id="CHEBI:60064"/>
        <dbReference type="EC" id="2.1.1.195"/>
    </reaction>
</comment>
<comment type="caution">
    <text evidence="6">The sequence shown here is derived from an EMBL/GenBank/DDBJ whole genome shotgun (WGS) entry which is preliminary data.</text>
</comment>